<dbReference type="EMBL" id="MLHL01000070">
    <property type="protein sequence ID" value="OOF46580.1"/>
    <property type="molecule type" value="Genomic_DNA"/>
</dbReference>
<evidence type="ECO:0000313" key="1">
    <source>
        <dbReference type="EMBL" id="OOF46580.1"/>
    </source>
</evidence>
<gene>
    <name evidence="1" type="ORF">BKK52_11240</name>
</gene>
<reference evidence="1 2" key="1">
    <citation type="submission" date="2016-10" db="EMBL/GenBank/DDBJ databases">
        <title>Rodentibacter gen. nov. and new species.</title>
        <authorList>
            <person name="Christensen H."/>
        </authorList>
    </citation>
    <scope>NUCLEOTIDE SEQUENCE [LARGE SCALE GENOMIC DNA]</scope>
    <source>
        <strain evidence="1 2">H1987082031</strain>
    </source>
</reference>
<keyword evidence="2" id="KW-1185">Reference proteome</keyword>
<dbReference type="Pfam" id="PF13992">
    <property type="entry name" value="YecR"/>
    <property type="match status" value="1"/>
</dbReference>
<name>A0A1V3IX83_9PAST</name>
<dbReference type="OrthoDB" id="8607336at2"/>
<dbReference type="AlphaFoldDB" id="A0A1V3IX83"/>
<protein>
    <submittedName>
        <fullName evidence="1">Uncharacterized protein</fullName>
    </submittedName>
</protein>
<dbReference type="PROSITE" id="PS51257">
    <property type="entry name" value="PROKAR_LIPOPROTEIN"/>
    <property type="match status" value="1"/>
</dbReference>
<evidence type="ECO:0000313" key="2">
    <source>
        <dbReference type="Proteomes" id="UP000189161"/>
    </source>
</evidence>
<organism evidence="1 2">
    <name type="scientific">Rodentibacter trehalosifermentans</name>
    <dbReference type="NCBI Taxonomy" id="1908263"/>
    <lineage>
        <taxon>Bacteria</taxon>
        <taxon>Pseudomonadati</taxon>
        <taxon>Pseudomonadota</taxon>
        <taxon>Gammaproteobacteria</taxon>
        <taxon>Pasteurellales</taxon>
        <taxon>Pasteurellaceae</taxon>
        <taxon>Rodentibacter</taxon>
    </lineage>
</organism>
<comment type="caution">
    <text evidence="1">The sequence shown here is derived from an EMBL/GenBank/DDBJ whole genome shotgun (WGS) entry which is preliminary data.</text>
</comment>
<dbReference type="InterPro" id="IPR025731">
    <property type="entry name" value="YecR-like"/>
</dbReference>
<proteinExistence type="predicted"/>
<dbReference type="RefSeq" id="WP_077478722.1">
    <property type="nucleotide sequence ID" value="NZ_MLHL01000070.1"/>
</dbReference>
<accession>A0A1V3IX83</accession>
<dbReference type="Proteomes" id="UP000189161">
    <property type="component" value="Unassembled WGS sequence"/>
</dbReference>
<sequence>MKKLLLTGLACTLLVGCTVHKELVATGGSKSDGTIELSYTYSGFEVPKISEEQGLEVAKKRCSSWGYKNAEKFGGKRQVCTMPTGFGCNEFTVTMQYQCLDK</sequence>